<accession>A0A1H3BDH3</accession>
<organism evidence="2 3">
    <name type="scientific">Saccharopolyspora shandongensis</name>
    <dbReference type="NCBI Taxonomy" id="418495"/>
    <lineage>
        <taxon>Bacteria</taxon>
        <taxon>Bacillati</taxon>
        <taxon>Actinomycetota</taxon>
        <taxon>Actinomycetes</taxon>
        <taxon>Pseudonocardiales</taxon>
        <taxon>Pseudonocardiaceae</taxon>
        <taxon>Saccharopolyspora</taxon>
    </lineage>
</organism>
<evidence type="ECO:0000313" key="2">
    <source>
        <dbReference type="EMBL" id="SDX40080.1"/>
    </source>
</evidence>
<dbReference type="EMBL" id="FNOK01000010">
    <property type="protein sequence ID" value="SDX40080.1"/>
    <property type="molecule type" value="Genomic_DNA"/>
</dbReference>
<sequence length="89" mass="10313">MSFYGWQEIIGVIGVFVLIIAVITMSIWQLGATVRAKAVLRREQEYRALVEKTVQVQEDSQRKLAELSGQLTEVHQRMRKIEQILQQVE</sequence>
<keyword evidence="1" id="KW-1133">Transmembrane helix</keyword>
<dbReference type="OrthoDB" id="4319152at2"/>
<evidence type="ECO:0000256" key="1">
    <source>
        <dbReference type="SAM" id="Phobius"/>
    </source>
</evidence>
<reference evidence="3" key="1">
    <citation type="submission" date="2016-10" db="EMBL/GenBank/DDBJ databases">
        <authorList>
            <person name="Varghese N."/>
            <person name="Submissions S."/>
        </authorList>
    </citation>
    <scope>NUCLEOTIDE SEQUENCE [LARGE SCALE GENOMIC DNA]</scope>
    <source>
        <strain evidence="3">CGMCC 4.3530</strain>
    </source>
</reference>
<dbReference type="RefSeq" id="WP_093265472.1">
    <property type="nucleotide sequence ID" value="NZ_FNOK01000010.1"/>
</dbReference>
<name>A0A1H3BDH3_9PSEU</name>
<feature type="transmembrane region" description="Helical" evidence="1">
    <location>
        <begin position="6"/>
        <end position="28"/>
    </location>
</feature>
<evidence type="ECO:0000313" key="3">
    <source>
        <dbReference type="Proteomes" id="UP000199529"/>
    </source>
</evidence>
<dbReference type="AlphaFoldDB" id="A0A1H3BDH3"/>
<keyword evidence="3" id="KW-1185">Reference proteome</keyword>
<keyword evidence="1" id="KW-0472">Membrane</keyword>
<keyword evidence="1" id="KW-0812">Transmembrane</keyword>
<gene>
    <name evidence="2" type="ORF">SAMN05216215_1010159</name>
</gene>
<proteinExistence type="predicted"/>
<protein>
    <submittedName>
        <fullName evidence="2">Uncharacterized protein</fullName>
    </submittedName>
</protein>
<dbReference type="STRING" id="418495.SAMN05216215_1010159"/>
<dbReference type="Proteomes" id="UP000199529">
    <property type="component" value="Unassembled WGS sequence"/>
</dbReference>